<keyword evidence="6" id="KW-1185">Reference proteome</keyword>
<dbReference type="PANTHER" id="PTHR33375">
    <property type="entry name" value="CHROMOSOME-PARTITIONING PROTEIN PARB-RELATED"/>
    <property type="match status" value="1"/>
</dbReference>
<sequence length="674" mass="76697">MKAKQNETVAMLPVPITTVNPQTERRMDSTPCYEIPLELIDPNPNNPRKYFGDEELLQLAATIERHGVIQPVLVHPVKNGETGETRFMLVHGERRTRASMIAGKSTIPAFIREMPDDEIEALALLENLHRVDISEFELADAFRKMVYDENKEIAIVADQFGVSVTFVRNRILLLDLITELRDLFDDEAITISMALELCKYDEAIQMDVYENHLKANCAKGSWRPLKKAEFAKKMIETYSMVLDNYAFDKTACATCNYNAGRQMDLFGCADNCARCLNRECLLTKVNIHLFETILAEIEADPLLSVATRALVFNKEVAEWLRKSDVEIHKIDYSDRYFNAPMQPKVPLPNMYGTPEEYDAAQAQHQAALQTFESDSAEIAEKLSVGKLKRYLLIRDKDFMYVYENMEKSGTQTENPIATLKKQDEHNLELSRGNIIKNTVKLFQEQKVPVTDITETEEKYLYLAMLDSIHTKFIPTLGLKRLSEKAGDEDKIAVMNKLNARRKILIKRVFLMSALSVADPDSPRYALLEEFAQTFYPDQFIEIKQKYMEMYEKRHDTIQAKLAEISPENVSESLLDSASGNDRTDTETPVSDEQQPAPNEPTPSPESEENPAETTSENIPDEIPESDPMQELDDWQQILIEMEPEDDDPFETSMPTPPQDTGFATGTSIKDQPAA</sequence>
<dbReference type="InterPro" id="IPR004437">
    <property type="entry name" value="ParB/RepB/Spo0J"/>
</dbReference>
<dbReference type="STRING" id="742725.HMPREF9450_01910"/>
<evidence type="ECO:0000313" key="6">
    <source>
        <dbReference type="Proteomes" id="UP000006008"/>
    </source>
</evidence>
<keyword evidence="2" id="KW-0159">Chromosome partition</keyword>
<dbReference type="GO" id="GO:0005694">
    <property type="term" value="C:chromosome"/>
    <property type="evidence" value="ECO:0007669"/>
    <property type="project" value="TreeGrafter"/>
</dbReference>
<dbReference type="OrthoDB" id="9796891at2"/>
<dbReference type="NCBIfam" id="TIGR00180">
    <property type="entry name" value="parB_part"/>
    <property type="match status" value="1"/>
</dbReference>
<evidence type="ECO:0000256" key="1">
    <source>
        <dbReference type="ARBA" id="ARBA00006295"/>
    </source>
</evidence>
<dbReference type="RefSeq" id="WP_009134716.1">
    <property type="nucleotide sequence ID" value="NZ_CP102250.1"/>
</dbReference>
<dbReference type="SUPFAM" id="SSF110849">
    <property type="entry name" value="ParB/Sulfiredoxin"/>
    <property type="match status" value="1"/>
</dbReference>
<feature type="compositionally biased region" description="Polar residues" evidence="3">
    <location>
        <begin position="567"/>
        <end position="593"/>
    </location>
</feature>
<comment type="similarity">
    <text evidence="1">Belongs to the ParB family.</text>
</comment>
<accession>G5HB95</accession>
<dbReference type="HOGENOM" id="CLU_024491_0_0_10"/>
<dbReference type="PATRIC" id="fig|742725.3.peg.2008"/>
<protein>
    <recommendedName>
        <fullName evidence="4">ParB-like N-terminal domain-containing protein</fullName>
    </recommendedName>
</protein>
<feature type="compositionally biased region" description="Acidic residues" evidence="3">
    <location>
        <begin position="618"/>
        <end position="633"/>
    </location>
</feature>
<dbReference type="SMART" id="SM00470">
    <property type="entry name" value="ParB"/>
    <property type="match status" value="1"/>
</dbReference>
<proteinExistence type="inferred from homology"/>
<dbReference type="GO" id="GO:0003677">
    <property type="term" value="F:DNA binding"/>
    <property type="evidence" value="ECO:0007669"/>
    <property type="project" value="InterPro"/>
</dbReference>
<dbReference type="CDD" id="cd16393">
    <property type="entry name" value="SPO0J_N"/>
    <property type="match status" value="1"/>
</dbReference>
<dbReference type="SUPFAM" id="SSF109709">
    <property type="entry name" value="KorB DNA-binding domain-like"/>
    <property type="match status" value="1"/>
</dbReference>
<dbReference type="InterPro" id="IPR041468">
    <property type="entry name" value="HTH_ParB/Spo0J"/>
</dbReference>
<dbReference type="Pfam" id="PF17762">
    <property type="entry name" value="HTH_ParB"/>
    <property type="match status" value="1"/>
</dbReference>
<feature type="compositionally biased region" description="Polar residues" evidence="3">
    <location>
        <begin position="661"/>
        <end position="674"/>
    </location>
</feature>
<dbReference type="Pfam" id="PF02195">
    <property type="entry name" value="ParB_N"/>
    <property type="match status" value="1"/>
</dbReference>
<reference evidence="5 6" key="1">
    <citation type="submission" date="2011-08" db="EMBL/GenBank/DDBJ databases">
        <title>The Genome Sequence of Alistipes indistinctus YIT 12060.</title>
        <authorList>
            <consortium name="The Broad Institute Genome Sequencing Platform"/>
            <person name="Earl A."/>
            <person name="Ward D."/>
            <person name="Feldgarden M."/>
            <person name="Gevers D."/>
            <person name="Morotomi M."/>
            <person name="Young S.K."/>
            <person name="Zeng Q."/>
            <person name="Gargeya S."/>
            <person name="Fitzgerald M."/>
            <person name="Haas B."/>
            <person name="Abouelleil A."/>
            <person name="Alvarado L."/>
            <person name="Arachchi H.M."/>
            <person name="Berlin A."/>
            <person name="Brown A."/>
            <person name="Chapman S.B."/>
            <person name="Chen Z."/>
            <person name="Dunbar C."/>
            <person name="Freedman E."/>
            <person name="Gearin G."/>
            <person name="Gellesch M."/>
            <person name="Goldberg J."/>
            <person name="Griggs A."/>
            <person name="Gujja S."/>
            <person name="Heiman D."/>
            <person name="Howarth C."/>
            <person name="Larson L."/>
            <person name="Lui A."/>
            <person name="MacDonald P.J.P."/>
            <person name="Montmayeur A."/>
            <person name="Murphy C."/>
            <person name="Neiman D."/>
            <person name="Pearson M."/>
            <person name="Priest M."/>
            <person name="Roberts A."/>
            <person name="Saif S."/>
            <person name="Shea T."/>
            <person name="Shenoy N."/>
            <person name="Sisk P."/>
            <person name="Stolte C."/>
            <person name="Sykes S."/>
            <person name="Wortman J."/>
            <person name="Nusbaum C."/>
            <person name="Birren B."/>
        </authorList>
    </citation>
    <scope>NUCLEOTIDE SEQUENCE [LARGE SCALE GENOMIC DNA]</scope>
    <source>
        <strain evidence="5 6">YIT 12060</strain>
    </source>
</reference>
<evidence type="ECO:0000256" key="3">
    <source>
        <dbReference type="SAM" id="MobiDB-lite"/>
    </source>
</evidence>
<dbReference type="GeneID" id="92815061"/>
<dbReference type="Gene3D" id="1.10.10.2830">
    <property type="match status" value="1"/>
</dbReference>
<dbReference type="InterPro" id="IPR036086">
    <property type="entry name" value="ParB/Sulfiredoxin_sf"/>
</dbReference>
<dbReference type="Gene3D" id="3.90.1530.30">
    <property type="match status" value="1"/>
</dbReference>
<comment type="caution">
    <text evidence="5">The sequence shown here is derived from an EMBL/GenBank/DDBJ whole genome shotgun (WGS) entry which is preliminary data.</text>
</comment>
<organism evidence="5 6">
    <name type="scientific">Alistipes indistinctus YIT 12060</name>
    <dbReference type="NCBI Taxonomy" id="742725"/>
    <lineage>
        <taxon>Bacteria</taxon>
        <taxon>Pseudomonadati</taxon>
        <taxon>Bacteroidota</taxon>
        <taxon>Bacteroidia</taxon>
        <taxon>Bacteroidales</taxon>
        <taxon>Rikenellaceae</taxon>
        <taxon>Alistipes</taxon>
    </lineage>
</organism>
<dbReference type="InterPro" id="IPR003115">
    <property type="entry name" value="ParB_N"/>
</dbReference>
<evidence type="ECO:0000313" key="5">
    <source>
        <dbReference type="EMBL" id="EHB91861.1"/>
    </source>
</evidence>
<dbReference type="PANTHER" id="PTHR33375:SF1">
    <property type="entry name" value="CHROMOSOME-PARTITIONING PROTEIN PARB-RELATED"/>
    <property type="match status" value="1"/>
</dbReference>
<feature type="region of interest" description="Disordered" evidence="3">
    <location>
        <begin position="563"/>
        <end position="674"/>
    </location>
</feature>
<dbReference type="eggNOG" id="COG1475">
    <property type="taxonomic scope" value="Bacteria"/>
</dbReference>
<dbReference type="GO" id="GO:0007059">
    <property type="term" value="P:chromosome segregation"/>
    <property type="evidence" value="ECO:0007669"/>
    <property type="project" value="TreeGrafter"/>
</dbReference>
<gene>
    <name evidence="5" type="ORF">HMPREF9450_01910</name>
</gene>
<evidence type="ECO:0000259" key="4">
    <source>
        <dbReference type="SMART" id="SM00470"/>
    </source>
</evidence>
<dbReference type="Proteomes" id="UP000006008">
    <property type="component" value="Unassembled WGS sequence"/>
</dbReference>
<dbReference type="AlphaFoldDB" id="G5HB95"/>
<name>G5HB95_9BACT</name>
<feature type="domain" description="ParB-like N-terminal" evidence="4">
    <location>
        <begin position="33"/>
        <end position="128"/>
    </location>
</feature>
<dbReference type="EMBL" id="ADLD01000013">
    <property type="protein sequence ID" value="EHB91861.1"/>
    <property type="molecule type" value="Genomic_DNA"/>
</dbReference>
<dbReference type="InterPro" id="IPR050336">
    <property type="entry name" value="Chromosome_partition/occlusion"/>
</dbReference>
<evidence type="ECO:0000256" key="2">
    <source>
        <dbReference type="ARBA" id="ARBA00022829"/>
    </source>
</evidence>